<feature type="domain" description="MacB-like periplasmic core" evidence="9">
    <location>
        <begin position="25"/>
        <end position="254"/>
    </location>
</feature>
<gene>
    <name evidence="10" type="ORF">SAMN06265350_106185</name>
</gene>
<dbReference type="AlphaFoldDB" id="A0A521DD19"/>
<keyword evidence="11" id="KW-1185">Reference proteome</keyword>
<feature type="domain" description="ABC3 transporter permease C-terminal" evidence="8">
    <location>
        <begin position="296"/>
        <end position="409"/>
    </location>
</feature>
<dbReference type="Proteomes" id="UP000315971">
    <property type="component" value="Unassembled WGS sequence"/>
</dbReference>
<feature type="transmembrane region" description="Helical" evidence="7">
    <location>
        <begin position="383"/>
        <end position="404"/>
    </location>
</feature>
<evidence type="ECO:0000313" key="10">
    <source>
        <dbReference type="EMBL" id="SMO69472.1"/>
    </source>
</evidence>
<keyword evidence="2" id="KW-1003">Cell membrane</keyword>
<evidence type="ECO:0000313" key="11">
    <source>
        <dbReference type="Proteomes" id="UP000315971"/>
    </source>
</evidence>
<accession>A0A521DD19</accession>
<dbReference type="InterPro" id="IPR025857">
    <property type="entry name" value="MacB_PCD"/>
</dbReference>
<evidence type="ECO:0000256" key="3">
    <source>
        <dbReference type="ARBA" id="ARBA00022692"/>
    </source>
</evidence>
<keyword evidence="3 7" id="KW-0812">Transmembrane</keyword>
<dbReference type="Pfam" id="PF12704">
    <property type="entry name" value="MacB_PCD"/>
    <property type="match status" value="1"/>
</dbReference>
<evidence type="ECO:0000256" key="1">
    <source>
        <dbReference type="ARBA" id="ARBA00004651"/>
    </source>
</evidence>
<dbReference type="GO" id="GO:0022857">
    <property type="term" value="F:transmembrane transporter activity"/>
    <property type="evidence" value="ECO:0007669"/>
    <property type="project" value="TreeGrafter"/>
</dbReference>
<evidence type="ECO:0000256" key="2">
    <source>
        <dbReference type="ARBA" id="ARBA00022475"/>
    </source>
</evidence>
<dbReference type="RefSeq" id="WP_142604144.1">
    <property type="nucleotide sequence ID" value="NZ_FXSZ01000006.1"/>
</dbReference>
<evidence type="ECO:0000256" key="7">
    <source>
        <dbReference type="SAM" id="Phobius"/>
    </source>
</evidence>
<feature type="transmembrane region" description="Helical" evidence="7">
    <location>
        <begin position="335"/>
        <end position="363"/>
    </location>
</feature>
<feature type="transmembrane region" description="Helical" evidence="7">
    <location>
        <begin position="26"/>
        <end position="46"/>
    </location>
</feature>
<keyword evidence="5 7" id="KW-0472">Membrane</keyword>
<dbReference type="GO" id="GO:0005886">
    <property type="term" value="C:plasma membrane"/>
    <property type="evidence" value="ECO:0007669"/>
    <property type="project" value="UniProtKB-SubCell"/>
</dbReference>
<dbReference type="InterPro" id="IPR050250">
    <property type="entry name" value="Macrolide_Exporter_MacB"/>
</dbReference>
<keyword evidence="4 7" id="KW-1133">Transmembrane helix</keyword>
<dbReference type="PANTHER" id="PTHR30572:SF4">
    <property type="entry name" value="ABC TRANSPORTER PERMEASE YTRF"/>
    <property type="match status" value="1"/>
</dbReference>
<evidence type="ECO:0000256" key="4">
    <source>
        <dbReference type="ARBA" id="ARBA00022989"/>
    </source>
</evidence>
<dbReference type="OrthoDB" id="9770036at2"/>
<feature type="transmembrane region" description="Helical" evidence="7">
    <location>
        <begin position="292"/>
        <end position="314"/>
    </location>
</feature>
<name>A0A521DD19_9SPHI</name>
<comment type="subcellular location">
    <subcellularLocation>
        <location evidence="1">Cell membrane</location>
        <topology evidence="1">Multi-pass membrane protein</topology>
    </subcellularLocation>
</comment>
<comment type="similarity">
    <text evidence="6">Belongs to the ABC-4 integral membrane protein family.</text>
</comment>
<reference evidence="10 11" key="1">
    <citation type="submission" date="2017-05" db="EMBL/GenBank/DDBJ databases">
        <authorList>
            <person name="Varghese N."/>
            <person name="Submissions S."/>
        </authorList>
    </citation>
    <scope>NUCLEOTIDE SEQUENCE [LARGE SCALE GENOMIC DNA]</scope>
    <source>
        <strain evidence="10 11">DSM 21342</strain>
    </source>
</reference>
<sequence>MIYLRLIKESFAFAFEALRVNKLRTILSLLGITIGILTIIAILTAVDALKGNVRASVDKLGTNAMFIEKWPILFGKDYPWWKFINRPLVTYADFQKLKPRLQTAEASTFFIDVSNQTVKYKNNSVEGAYMTGATYEFDQVYAFEITNGRYFTEVEAKAGRNLAIIGAAIATGLFKNEDPIGKEIKVAGAKLVVIGVIKKEGASILKFSDDDNSVIVPYNFIKGVVNVKSDRNHPHIMLKGKDGIPIDEVESEVHSVMRSIRRLSPLEEDNFAVNKITVLANQVDSLFDVLNIAGWVIGGFSILVGGFGIANIMFVSVKERTHIIGIQKSLGAKNFFILLQFLIESVALCLIGGAIGLLIVWLISVGASKALNMDFTMNMGNVITGVGISVIIGTLAGFIPAYTASQLDPVEAIRSK</sequence>
<dbReference type="EMBL" id="FXSZ01000006">
    <property type="protein sequence ID" value="SMO69472.1"/>
    <property type="molecule type" value="Genomic_DNA"/>
</dbReference>
<evidence type="ECO:0000259" key="9">
    <source>
        <dbReference type="Pfam" id="PF12704"/>
    </source>
</evidence>
<evidence type="ECO:0000256" key="6">
    <source>
        <dbReference type="ARBA" id="ARBA00038076"/>
    </source>
</evidence>
<dbReference type="InterPro" id="IPR003838">
    <property type="entry name" value="ABC3_permease_C"/>
</dbReference>
<organism evidence="10 11">
    <name type="scientific">Solitalea koreensis</name>
    <dbReference type="NCBI Taxonomy" id="543615"/>
    <lineage>
        <taxon>Bacteria</taxon>
        <taxon>Pseudomonadati</taxon>
        <taxon>Bacteroidota</taxon>
        <taxon>Sphingobacteriia</taxon>
        <taxon>Sphingobacteriales</taxon>
        <taxon>Sphingobacteriaceae</taxon>
        <taxon>Solitalea</taxon>
    </lineage>
</organism>
<dbReference type="PANTHER" id="PTHR30572">
    <property type="entry name" value="MEMBRANE COMPONENT OF TRANSPORTER-RELATED"/>
    <property type="match status" value="1"/>
</dbReference>
<proteinExistence type="inferred from homology"/>
<protein>
    <submittedName>
        <fullName evidence="10">Putative ABC transport system permease protein</fullName>
    </submittedName>
</protein>
<evidence type="ECO:0000259" key="8">
    <source>
        <dbReference type="Pfam" id="PF02687"/>
    </source>
</evidence>
<dbReference type="Pfam" id="PF02687">
    <property type="entry name" value="FtsX"/>
    <property type="match status" value="1"/>
</dbReference>
<evidence type="ECO:0000256" key="5">
    <source>
        <dbReference type="ARBA" id="ARBA00023136"/>
    </source>
</evidence>